<dbReference type="EMBL" id="CP003481">
    <property type="protein sequence ID" value="AFI05504.1"/>
    <property type="molecule type" value="Genomic_DNA"/>
</dbReference>
<dbReference type="KEGG" id="hcm:HCD_02420"/>
<gene>
    <name evidence="1" type="ordered locus">HCD_02420</name>
</gene>
<sequence>MEKQVLEQRKNIIKDLAHCYTEMASSLEKGEDYLKRDKKCKKYLYGSAGSGALQFFGTGLPIIPHPENFAKYITSMGDSRQFKVNSTQLQQCYKTFANNLLKNQSYKPLEENFLIECRNQMEAYFEQNKSFF</sequence>
<name>I0ERD5_HELCM</name>
<dbReference type="Proteomes" id="UP000005013">
    <property type="component" value="Chromosome"/>
</dbReference>
<dbReference type="HOGENOM" id="CLU_1914150_0_0_7"/>
<keyword evidence="2" id="KW-1185">Reference proteome</keyword>
<accession>I0ERD5</accession>
<dbReference type="OrthoDB" id="5329359at2"/>
<reference evidence="1 2" key="1">
    <citation type="journal article" date="2013" name="PLoS ONE">
        <title>Sequence Divergence and Conservation in Genomes ofHelicobacter cetorum Strains from a Dolphin and a Whale.</title>
        <authorList>
            <person name="Kersulyte D."/>
            <person name="Rossi M."/>
            <person name="Berg D.E."/>
        </authorList>
    </citation>
    <scope>NUCLEOTIDE SEQUENCE [LARGE SCALE GENOMIC DNA]</scope>
    <source>
        <strain evidence="1 2">MIT 99-5656</strain>
    </source>
</reference>
<evidence type="ECO:0000313" key="1">
    <source>
        <dbReference type="EMBL" id="AFI05504.1"/>
    </source>
</evidence>
<protein>
    <submittedName>
        <fullName evidence="1">Uncharacterized protein</fullName>
    </submittedName>
</protein>
<proteinExistence type="predicted"/>
<evidence type="ECO:0000313" key="2">
    <source>
        <dbReference type="Proteomes" id="UP000005013"/>
    </source>
</evidence>
<dbReference type="PATRIC" id="fig|1163745.3.peg.512"/>
<dbReference type="AlphaFoldDB" id="I0ERD5"/>
<dbReference type="RefSeq" id="WP_014659023.1">
    <property type="nucleotide sequence ID" value="NC_017735.1"/>
</dbReference>
<organism evidence="1 2">
    <name type="scientific">Helicobacter cetorum (strain ATCC BAA-540 / CCUG 52418 / MIT 99-5656)</name>
    <dbReference type="NCBI Taxonomy" id="1163745"/>
    <lineage>
        <taxon>Bacteria</taxon>
        <taxon>Pseudomonadati</taxon>
        <taxon>Campylobacterota</taxon>
        <taxon>Epsilonproteobacteria</taxon>
        <taxon>Campylobacterales</taxon>
        <taxon>Helicobacteraceae</taxon>
        <taxon>Helicobacter</taxon>
    </lineage>
</organism>